<keyword evidence="1" id="KW-0472">Membrane</keyword>
<evidence type="ECO:0000313" key="2">
    <source>
        <dbReference type="EMBL" id="PNR41966.1"/>
    </source>
</evidence>
<feature type="transmembrane region" description="Helical" evidence="1">
    <location>
        <begin position="162"/>
        <end position="183"/>
    </location>
</feature>
<evidence type="ECO:0000313" key="3">
    <source>
        <dbReference type="EnsemblPlants" id="Pp3c13_120V3.1"/>
    </source>
</evidence>
<name>A0A2K1JKT0_PHYPA</name>
<protein>
    <submittedName>
        <fullName evidence="2 3">Uncharacterized protein</fullName>
    </submittedName>
</protein>
<dbReference type="Proteomes" id="UP000006727">
    <property type="component" value="Chromosome 13"/>
</dbReference>
<dbReference type="EMBL" id="ABEU02000013">
    <property type="protein sequence ID" value="PNR41966.1"/>
    <property type="molecule type" value="Genomic_DNA"/>
</dbReference>
<sequence>MHVKSEGMSVVFRLDAAQTRSVLSTAGTLGLAYAVVTCIEWWPARVLTGAGESRSMLELIRLKVSSRNTYVGLRSGTSLPVRGAVGEALVFELVTQGRKRADAQTKVGRDSARPTYVIWANIGESVNGEVAVSDERGALLNVVAIVVCALVLLLDAQYHEWLSLLMVGTGMFFNAALGVLLRLRNYEFIRTKAAQDSPPGDSLILLNDEPDTLCVLRGSEDAIQRLLQRELIETGFTKPLPLFMVCVAMMTYSAVVILVVPLMGVIGQLLLLIAIFFGAMVDLLKGSWDGKRAIAKEAIGKYGIQIVGVKKFGNRTAAVASVAAGSSKTDALQRSGVLPATGLVWERWWGALNTLVQEAGEQDRSTLAALVESKHSSPLIDPLWTTLRNDMLDGYTET</sequence>
<dbReference type="RefSeq" id="XP_024393211.1">
    <property type="nucleotide sequence ID" value="XM_024537443.2"/>
</dbReference>
<dbReference type="GeneID" id="112290774"/>
<proteinExistence type="predicted"/>
<feature type="transmembrane region" description="Helical" evidence="1">
    <location>
        <begin position="138"/>
        <end position="156"/>
    </location>
</feature>
<dbReference type="STRING" id="3218.A0A2K1JKT0"/>
<reference evidence="2 4" key="2">
    <citation type="journal article" date="2018" name="Plant J.">
        <title>The Physcomitrella patens chromosome-scale assembly reveals moss genome structure and evolution.</title>
        <authorList>
            <person name="Lang D."/>
            <person name="Ullrich K.K."/>
            <person name="Murat F."/>
            <person name="Fuchs J."/>
            <person name="Jenkins J."/>
            <person name="Haas F.B."/>
            <person name="Piednoel M."/>
            <person name="Gundlach H."/>
            <person name="Van Bel M."/>
            <person name="Meyberg R."/>
            <person name="Vives C."/>
            <person name="Morata J."/>
            <person name="Symeonidi A."/>
            <person name="Hiss M."/>
            <person name="Muchero W."/>
            <person name="Kamisugi Y."/>
            <person name="Saleh O."/>
            <person name="Blanc G."/>
            <person name="Decker E.L."/>
            <person name="van Gessel N."/>
            <person name="Grimwood J."/>
            <person name="Hayes R.D."/>
            <person name="Graham S.W."/>
            <person name="Gunter L.E."/>
            <person name="McDaniel S.F."/>
            <person name="Hoernstein S.N.W."/>
            <person name="Larsson A."/>
            <person name="Li F.W."/>
            <person name="Perroud P.F."/>
            <person name="Phillips J."/>
            <person name="Ranjan P."/>
            <person name="Rokshar D.S."/>
            <person name="Rothfels C.J."/>
            <person name="Schneider L."/>
            <person name="Shu S."/>
            <person name="Stevenson D.W."/>
            <person name="Thummler F."/>
            <person name="Tillich M."/>
            <person name="Villarreal Aguilar J.C."/>
            <person name="Widiez T."/>
            <person name="Wong G.K."/>
            <person name="Wymore A."/>
            <person name="Zhang Y."/>
            <person name="Zimmer A.D."/>
            <person name="Quatrano R.S."/>
            <person name="Mayer K.F.X."/>
            <person name="Goodstein D."/>
            <person name="Casacuberta J.M."/>
            <person name="Vandepoele K."/>
            <person name="Reski R."/>
            <person name="Cuming A.C."/>
            <person name="Tuskan G.A."/>
            <person name="Maumus F."/>
            <person name="Salse J."/>
            <person name="Schmutz J."/>
            <person name="Rensing S.A."/>
        </authorList>
    </citation>
    <scope>NUCLEOTIDE SEQUENCE [LARGE SCALE GENOMIC DNA]</scope>
    <source>
        <strain evidence="3 4">cv. Gransden 2004</strain>
    </source>
</reference>
<accession>A0A2K1JKT0</accession>
<dbReference type="AlphaFoldDB" id="A0A2K1JKT0"/>
<evidence type="ECO:0000256" key="1">
    <source>
        <dbReference type="SAM" id="Phobius"/>
    </source>
</evidence>
<keyword evidence="4" id="KW-1185">Reference proteome</keyword>
<dbReference type="Gramene" id="Pp3c13_120V3.1">
    <property type="protein sequence ID" value="Pp3c13_120V3.1"/>
    <property type="gene ID" value="Pp3c13_120"/>
</dbReference>
<keyword evidence="1" id="KW-1133">Transmembrane helix</keyword>
<dbReference type="PaxDb" id="3218-PP1S176_20V6.1"/>
<dbReference type="EnsemblPlants" id="Pp3c13_120V3.1">
    <property type="protein sequence ID" value="Pp3c13_120V3.1"/>
    <property type="gene ID" value="Pp3c13_120"/>
</dbReference>
<dbReference type="KEGG" id="ppp:112290774"/>
<gene>
    <name evidence="3" type="primary">LOC112290774</name>
    <name evidence="2" type="ORF">PHYPA_016795</name>
</gene>
<reference evidence="3" key="3">
    <citation type="submission" date="2020-12" db="UniProtKB">
        <authorList>
            <consortium name="EnsemblPlants"/>
        </authorList>
    </citation>
    <scope>IDENTIFICATION</scope>
</reference>
<reference evidence="2 4" key="1">
    <citation type="journal article" date="2008" name="Science">
        <title>The Physcomitrella genome reveals evolutionary insights into the conquest of land by plants.</title>
        <authorList>
            <person name="Rensing S."/>
            <person name="Lang D."/>
            <person name="Zimmer A."/>
            <person name="Terry A."/>
            <person name="Salamov A."/>
            <person name="Shapiro H."/>
            <person name="Nishiyama T."/>
            <person name="Perroud P.-F."/>
            <person name="Lindquist E."/>
            <person name="Kamisugi Y."/>
            <person name="Tanahashi T."/>
            <person name="Sakakibara K."/>
            <person name="Fujita T."/>
            <person name="Oishi K."/>
            <person name="Shin-I T."/>
            <person name="Kuroki Y."/>
            <person name="Toyoda A."/>
            <person name="Suzuki Y."/>
            <person name="Hashimoto A."/>
            <person name="Yamaguchi K."/>
            <person name="Sugano A."/>
            <person name="Kohara Y."/>
            <person name="Fujiyama A."/>
            <person name="Anterola A."/>
            <person name="Aoki S."/>
            <person name="Ashton N."/>
            <person name="Barbazuk W.B."/>
            <person name="Barker E."/>
            <person name="Bennetzen J."/>
            <person name="Bezanilla M."/>
            <person name="Blankenship R."/>
            <person name="Cho S.H."/>
            <person name="Dutcher S."/>
            <person name="Estelle M."/>
            <person name="Fawcett J.A."/>
            <person name="Gundlach H."/>
            <person name="Hanada K."/>
            <person name="Heyl A."/>
            <person name="Hicks K.A."/>
            <person name="Hugh J."/>
            <person name="Lohr M."/>
            <person name="Mayer K."/>
            <person name="Melkozernov A."/>
            <person name="Murata T."/>
            <person name="Nelson D."/>
            <person name="Pils B."/>
            <person name="Prigge M."/>
            <person name="Reiss B."/>
            <person name="Renner T."/>
            <person name="Rombauts S."/>
            <person name="Rushton P."/>
            <person name="Sanderfoot A."/>
            <person name="Schween G."/>
            <person name="Shiu S.-H."/>
            <person name="Stueber K."/>
            <person name="Theodoulou F.L."/>
            <person name="Tu H."/>
            <person name="Van de Peer Y."/>
            <person name="Verrier P.J."/>
            <person name="Waters E."/>
            <person name="Wood A."/>
            <person name="Yang L."/>
            <person name="Cove D."/>
            <person name="Cuming A."/>
            <person name="Hasebe M."/>
            <person name="Lucas S."/>
            <person name="Mishler D.B."/>
            <person name="Reski R."/>
            <person name="Grigoriev I."/>
            <person name="Quatrano R.S."/>
            <person name="Boore J.L."/>
        </authorList>
    </citation>
    <scope>NUCLEOTIDE SEQUENCE [LARGE SCALE GENOMIC DNA]</scope>
    <source>
        <strain evidence="3 4">cv. Gransden 2004</strain>
    </source>
</reference>
<evidence type="ECO:0000313" key="4">
    <source>
        <dbReference type="Proteomes" id="UP000006727"/>
    </source>
</evidence>
<keyword evidence="1" id="KW-0812">Transmembrane</keyword>
<organism evidence="2">
    <name type="scientific">Physcomitrium patens</name>
    <name type="common">Spreading-leaved earth moss</name>
    <name type="synonym">Physcomitrella patens</name>
    <dbReference type="NCBI Taxonomy" id="3218"/>
    <lineage>
        <taxon>Eukaryota</taxon>
        <taxon>Viridiplantae</taxon>
        <taxon>Streptophyta</taxon>
        <taxon>Embryophyta</taxon>
        <taxon>Bryophyta</taxon>
        <taxon>Bryophytina</taxon>
        <taxon>Bryopsida</taxon>
        <taxon>Funariidae</taxon>
        <taxon>Funariales</taxon>
        <taxon>Funariaceae</taxon>
        <taxon>Physcomitrium</taxon>
    </lineage>
</organism>